<feature type="signal peptide" evidence="1">
    <location>
        <begin position="1"/>
        <end position="17"/>
    </location>
</feature>
<protein>
    <submittedName>
        <fullName evidence="2">Uncharacterized protein</fullName>
    </submittedName>
</protein>
<feature type="chain" id="PRO_5006042958" evidence="1">
    <location>
        <begin position="18"/>
        <end position="79"/>
    </location>
</feature>
<keyword evidence="1" id="KW-0732">Signal</keyword>
<dbReference type="EMBL" id="KP777798">
    <property type="protein sequence ID" value="ALJ10940.1"/>
    <property type="molecule type" value="mRNA"/>
</dbReference>
<accession>A0A0P0CVJ3</accession>
<evidence type="ECO:0000313" key="2">
    <source>
        <dbReference type="EMBL" id="ALJ10940.1"/>
    </source>
</evidence>
<name>A0A0P0CVJ3_9ARAC</name>
<reference evidence="2" key="1">
    <citation type="journal article" date="2015" name="PLoS ONE">
        <title>A Comparative Analysis of the Venom Gland Transcriptomes of the Fishing Spiders Dolomedes mizhoanus and Dolomedes sulfurous.</title>
        <authorList>
            <person name="Xu X."/>
            <person name="Wang H."/>
            <person name="Zhang F."/>
            <person name="Hu Z."/>
            <person name="Liang S."/>
            <person name="Liu Z."/>
        </authorList>
    </citation>
    <scope>NUCLEOTIDE SEQUENCE</scope>
</reference>
<reference evidence="2" key="2">
    <citation type="submission" date="2015-02" db="EMBL/GenBank/DDBJ databases">
        <authorList>
            <person name="Chooi Y.-H."/>
        </authorList>
    </citation>
    <scope>NUCLEOTIDE SEQUENCE</scope>
</reference>
<proteinExistence type="evidence at transcript level"/>
<dbReference type="AlphaFoldDB" id="A0A0P0CVJ3"/>
<organism evidence="2">
    <name type="scientific">Dolomedes sulfureus</name>
    <dbReference type="NCBI Taxonomy" id="492288"/>
    <lineage>
        <taxon>Eukaryota</taxon>
        <taxon>Metazoa</taxon>
        <taxon>Ecdysozoa</taxon>
        <taxon>Arthropoda</taxon>
        <taxon>Chelicerata</taxon>
        <taxon>Arachnida</taxon>
        <taxon>Araneae</taxon>
        <taxon>Araneomorphae</taxon>
        <taxon>Entelegynae</taxon>
        <taxon>Lycosoidea</taxon>
        <taxon>Pisauridae</taxon>
        <taxon>Dolomedes</taxon>
    </lineage>
</organism>
<evidence type="ECO:0000256" key="1">
    <source>
        <dbReference type="SAM" id="SignalP"/>
    </source>
</evidence>
<sequence length="79" mass="9087">MKYQLLLVLCLAICSQTEDNLNELVKLLKAFTEATGKRFLAITEEVNGKTEVKLIVCETQSECDQKIKEEIHHYILRFG</sequence>